<keyword evidence="3" id="KW-0812">Transmembrane</keyword>
<gene>
    <name evidence="4" type="ORF">C7477_10744</name>
</gene>
<dbReference type="SUPFAM" id="SSF48452">
    <property type="entry name" value="TPR-like"/>
    <property type="match status" value="1"/>
</dbReference>
<keyword evidence="1" id="KW-0201">Cytochrome c-type biogenesis</keyword>
<evidence type="ECO:0000256" key="2">
    <source>
        <dbReference type="PROSITE-ProRule" id="PRU00339"/>
    </source>
</evidence>
<proteinExistence type="predicted"/>
<reference evidence="4 5" key="1">
    <citation type="submission" date="2018-06" db="EMBL/GenBank/DDBJ databases">
        <title>Genomic Encyclopedia of Type Strains, Phase III (KMG-III): the genomes of soil and plant-associated and newly described type strains.</title>
        <authorList>
            <person name="Whitman W."/>
        </authorList>
    </citation>
    <scope>NUCLEOTIDE SEQUENCE [LARGE SCALE GENOMIC DNA]</scope>
    <source>
        <strain evidence="4 5">ORS 1419</strain>
    </source>
</reference>
<protein>
    <submittedName>
        <fullName evidence="4">Cytochrome c-type biogenesis protein CcmI</fullName>
    </submittedName>
</protein>
<evidence type="ECO:0000256" key="3">
    <source>
        <dbReference type="SAM" id="Phobius"/>
    </source>
</evidence>
<dbReference type="InterPro" id="IPR017560">
    <property type="entry name" value="Cyt_c_biogenesis_CcmI"/>
</dbReference>
<dbReference type="OrthoDB" id="9815847at2"/>
<dbReference type="EMBL" id="QJTF01000007">
    <property type="protein sequence ID" value="PYE88402.1"/>
    <property type="molecule type" value="Genomic_DNA"/>
</dbReference>
<feature type="transmembrane region" description="Helical" evidence="3">
    <location>
        <begin position="93"/>
        <end position="112"/>
    </location>
</feature>
<evidence type="ECO:0000313" key="5">
    <source>
        <dbReference type="Proteomes" id="UP000247454"/>
    </source>
</evidence>
<evidence type="ECO:0000313" key="4">
    <source>
        <dbReference type="EMBL" id="PYE88402.1"/>
    </source>
</evidence>
<evidence type="ECO:0000256" key="1">
    <source>
        <dbReference type="ARBA" id="ARBA00022748"/>
    </source>
</evidence>
<dbReference type="NCBIfam" id="TIGR03142">
    <property type="entry name" value="cytochro_ccmI"/>
    <property type="match status" value="1"/>
</dbReference>
<dbReference type="PROSITE" id="PS50005">
    <property type="entry name" value="TPR"/>
    <property type="match status" value="1"/>
</dbReference>
<keyword evidence="3" id="KW-0472">Membrane</keyword>
<name>A0A318T349_9HYPH</name>
<dbReference type="AlphaFoldDB" id="A0A318T349"/>
<keyword evidence="3" id="KW-1133">Transmembrane helix</keyword>
<dbReference type="GO" id="GO:0017004">
    <property type="term" value="P:cytochrome complex assembly"/>
    <property type="evidence" value="ECO:0007669"/>
    <property type="project" value="UniProtKB-KW"/>
</dbReference>
<dbReference type="Proteomes" id="UP000247454">
    <property type="component" value="Unassembled WGS sequence"/>
</dbReference>
<dbReference type="InterPro" id="IPR019734">
    <property type="entry name" value="TPR_rpt"/>
</dbReference>
<organism evidence="4 5">
    <name type="scientific">Phyllobacterium leguminum</name>
    <dbReference type="NCBI Taxonomy" id="314237"/>
    <lineage>
        <taxon>Bacteria</taxon>
        <taxon>Pseudomonadati</taxon>
        <taxon>Pseudomonadota</taxon>
        <taxon>Alphaproteobacteria</taxon>
        <taxon>Hyphomicrobiales</taxon>
        <taxon>Phyllobacteriaceae</taxon>
        <taxon>Phyllobacterium</taxon>
    </lineage>
</organism>
<feature type="repeat" description="TPR" evidence="2">
    <location>
        <begin position="154"/>
        <end position="187"/>
    </location>
</feature>
<keyword evidence="5" id="KW-1185">Reference proteome</keyword>
<dbReference type="Gene3D" id="1.25.40.10">
    <property type="entry name" value="Tetratricopeptide repeat domain"/>
    <property type="match status" value="1"/>
</dbReference>
<keyword evidence="2" id="KW-0802">TPR repeat</keyword>
<sequence length="202" mass="21735">MGFWLIAAFLTLAATLAVLLPLTRVRAGGVAEARYDLEVYRDQMREVDADSARGLIDPQSAGEARAEIGRRILRVGTTEQSGQSASHGRGARWVTLLAVLFVPLISWGVYGLTGSPDLPSAPLAGRVAEKPAGDSVGDLIARAEAHLAQNPNDGRGWDILAPVYFRLGRFEHAVNAYRNAIRLQGETPERALGLKKALEAKP</sequence>
<dbReference type="InterPro" id="IPR011990">
    <property type="entry name" value="TPR-like_helical_dom_sf"/>
</dbReference>
<comment type="caution">
    <text evidence="4">The sequence shown here is derived from an EMBL/GenBank/DDBJ whole genome shotgun (WGS) entry which is preliminary data.</text>
</comment>
<accession>A0A318T349</accession>